<dbReference type="InterPro" id="IPR009009">
    <property type="entry name" value="RlpA-like_DPBB"/>
</dbReference>
<gene>
    <name evidence="4" type="primary">rlpA</name>
    <name evidence="8" type="ORF">ABC977_07685</name>
</gene>
<comment type="function">
    <text evidence="4">Lytic transglycosylase with a strong preference for naked glycan strands that lack stem peptides.</text>
</comment>
<evidence type="ECO:0000313" key="9">
    <source>
        <dbReference type="Proteomes" id="UP001564408"/>
    </source>
</evidence>
<dbReference type="SUPFAM" id="SSF110997">
    <property type="entry name" value="Sporulation related repeat"/>
    <property type="match status" value="1"/>
</dbReference>
<dbReference type="HAMAP" id="MF_02071">
    <property type="entry name" value="RlpA"/>
    <property type="match status" value="1"/>
</dbReference>
<dbReference type="SUPFAM" id="SSF50685">
    <property type="entry name" value="Barwin-like endoglucanases"/>
    <property type="match status" value="1"/>
</dbReference>
<evidence type="ECO:0000256" key="5">
    <source>
        <dbReference type="RuleBase" id="RU003495"/>
    </source>
</evidence>
<dbReference type="Proteomes" id="UP001564408">
    <property type="component" value="Unassembled WGS sequence"/>
</dbReference>
<dbReference type="PANTHER" id="PTHR34183:SF1">
    <property type="entry name" value="ENDOLYTIC PEPTIDOGLYCAN TRANSGLYCOSYLASE RLPA"/>
    <property type="match status" value="1"/>
</dbReference>
<keyword evidence="1" id="KW-0732">Signal</keyword>
<dbReference type="Pfam" id="PF05036">
    <property type="entry name" value="SPOR"/>
    <property type="match status" value="1"/>
</dbReference>
<dbReference type="CDD" id="cd22268">
    <property type="entry name" value="DPBB_RlpA-like"/>
    <property type="match status" value="1"/>
</dbReference>
<keyword evidence="2 4" id="KW-0456">Lyase</keyword>
<dbReference type="InterPro" id="IPR036908">
    <property type="entry name" value="RlpA-like_sf"/>
</dbReference>
<dbReference type="EC" id="4.2.2.-" evidence="4"/>
<comment type="similarity">
    <text evidence="4 5">Belongs to the RlpA family.</text>
</comment>
<organism evidence="8 9">
    <name type="scientific">Thioalkalicoccus limnaeus</name>
    <dbReference type="NCBI Taxonomy" id="120681"/>
    <lineage>
        <taxon>Bacteria</taxon>
        <taxon>Pseudomonadati</taxon>
        <taxon>Pseudomonadota</taxon>
        <taxon>Gammaproteobacteria</taxon>
        <taxon>Chromatiales</taxon>
        <taxon>Chromatiaceae</taxon>
        <taxon>Thioalkalicoccus</taxon>
    </lineage>
</organism>
<dbReference type="InterPro" id="IPR034718">
    <property type="entry name" value="RlpA"/>
</dbReference>
<feature type="region of interest" description="Disordered" evidence="6">
    <location>
        <begin position="42"/>
        <end position="69"/>
    </location>
</feature>
<comment type="caution">
    <text evidence="8">The sequence shown here is derived from an EMBL/GenBank/DDBJ whole genome shotgun (WGS) entry which is preliminary data.</text>
</comment>
<name>A0ABV4BCP9_9GAMM</name>
<dbReference type="InterPro" id="IPR036680">
    <property type="entry name" value="SPOR-like_sf"/>
</dbReference>
<dbReference type="InterPro" id="IPR007730">
    <property type="entry name" value="SPOR-like_dom"/>
</dbReference>
<dbReference type="NCBIfam" id="TIGR00413">
    <property type="entry name" value="rlpA"/>
    <property type="match status" value="1"/>
</dbReference>
<dbReference type="PROSITE" id="PS51257">
    <property type="entry name" value="PROKAR_LIPOPROTEIN"/>
    <property type="match status" value="1"/>
</dbReference>
<dbReference type="PANTHER" id="PTHR34183">
    <property type="entry name" value="ENDOLYTIC PEPTIDOGLYCAN TRANSGLYCOSYLASE RLPA"/>
    <property type="match status" value="1"/>
</dbReference>
<evidence type="ECO:0000256" key="1">
    <source>
        <dbReference type="ARBA" id="ARBA00022729"/>
    </source>
</evidence>
<keyword evidence="3 4" id="KW-0961">Cell wall biogenesis/degradation</keyword>
<keyword evidence="4" id="KW-0564">Palmitate</keyword>
<keyword evidence="4" id="KW-1003">Cell membrane</keyword>
<accession>A0ABV4BCP9</accession>
<keyword evidence="4" id="KW-0472">Membrane</keyword>
<evidence type="ECO:0000256" key="3">
    <source>
        <dbReference type="ARBA" id="ARBA00023316"/>
    </source>
</evidence>
<dbReference type="EMBL" id="JBDKXB010000007">
    <property type="protein sequence ID" value="MEY6432291.1"/>
    <property type="molecule type" value="Genomic_DNA"/>
</dbReference>
<dbReference type="RefSeq" id="WP_369666678.1">
    <property type="nucleotide sequence ID" value="NZ_JBDKXB010000007.1"/>
</dbReference>
<sequence>MRTKAKRSEGSIGWGRLLFAVALVALLSGCVTTGDPRLVEDSGANATLVEPERDERVARDRDAEPPATATPQIAGSYVVFGKRYVTWDSSEGHVERGLASWYGRKFHGRRTSNGERYDMYELTAAHRSLPLPTYAEVTNLNNGRSVLVRINDRGPFVGDRVIDLSYAAARELGMVQAGVAKVELRAVDPPRRQVQDEQFLIAERATPSNAVEATDAVALEGQVLAQPASSTVASVSDPAVASLAASDSRDDSAAGSIGGVSSGRLYVQAGTLGSRASAEQLRRRLLDHLTEQVQVRISADAEIAGYALQIGPLASAAEAEGVEKQLVAMGVTQTQTRVE</sequence>
<keyword evidence="4" id="KW-0449">Lipoprotein</keyword>
<evidence type="ECO:0000256" key="6">
    <source>
        <dbReference type="SAM" id="MobiDB-lite"/>
    </source>
</evidence>
<evidence type="ECO:0000256" key="2">
    <source>
        <dbReference type="ARBA" id="ARBA00023239"/>
    </source>
</evidence>
<evidence type="ECO:0000256" key="4">
    <source>
        <dbReference type="HAMAP-Rule" id="MF_02071"/>
    </source>
</evidence>
<evidence type="ECO:0000259" key="7">
    <source>
        <dbReference type="PROSITE" id="PS51724"/>
    </source>
</evidence>
<protein>
    <recommendedName>
        <fullName evidence="4">Endolytic peptidoglycan transglycosylase RlpA</fullName>
        <ecNumber evidence="4">4.2.2.-</ecNumber>
    </recommendedName>
</protein>
<feature type="domain" description="SPOR" evidence="7">
    <location>
        <begin position="259"/>
        <end position="339"/>
    </location>
</feature>
<proteinExistence type="inferred from homology"/>
<feature type="compositionally biased region" description="Basic and acidic residues" evidence="6">
    <location>
        <begin position="50"/>
        <end position="64"/>
    </location>
</feature>
<reference evidence="8 9" key="1">
    <citation type="submission" date="2024-05" db="EMBL/GenBank/DDBJ databases">
        <title>Genome Sequence and Characterization of the New Strain Purple Sulfur Bacterium of Genus Thioalkalicoccus.</title>
        <authorList>
            <person name="Bryantseva I.A."/>
            <person name="Kyndt J.A."/>
            <person name="Imhoff J.F."/>
        </authorList>
    </citation>
    <scope>NUCLEOTIDE SEQUENCE [LARGE SCALE GENOMIC DNA]</scope>
    <source>
        <strain evidence="8 9">Um2</strain>
    </source>
</reference>
<dbReference type="InterPro" id="IPR012997">
    <property type="entry name" value="RplA"/>
</dbReference>
<dbReference type="Gene3D" id="2.40.40.10">
    <property type="entry name" value="RlpA-like domain"/>
    <property type="match status" value="1"/>
</dbReference>
<dbReference type="PROSITE" id="PS51724">
    <property type="entry name" value="SPOR"/>
    <property type="match status" value="1"/>
</dbReference>
<dbReference type="Pfam" id="PF03330">
    <property type="entry name" value="DPBB_1"/>
    <property type="match status" value="1"/>
</dbReference>
<keyword evidence="9" id="KW-1185">Reference proteome</keyword>
<evidence type="ECO:0000313" key="8">
    <source>
        <dbReference type="EMBL" id="MEY6432291.1"/>
    </source>
</evidence>
<dbReference type="Gene3D" id="3.30.70.1070">
    <property type="entry name" value="Sporulation related repeat"/>
    <property type="match status" value="1"/>
</dbReference>
<comment type="subcellular location">
    <subcellularLocation>
        <location evidence="4">Cell membrane</location>
        <topology evidence="4">Lipid-anchor</topology>
    </subcellularLocation>
</comment>